<feature type="active site" description="Proton acceptor" evidence="4">
    <location>
        <position position="230"/>
    </location>
</feature>
<evidence type="ECO:0000256" key="4">
    <source>
        <dbReference type="PIRSR" id="PIRSR005739-1"/>
    </source>
</evidence>
<evidence type="ECO:0000256" key="1">
    <source>
        <dbReference type="ARBA" id="ARBA00022603"/>
    </source>
</evidence>
<dbReference type="PROSITE" id="PS51683">
    <property type="entry name" value="SAM_OMT_II"/>
    <property type="match status" value="1"/>
</dbReference>
<dbReference type="PANTHER" id="PTHR43712">
    <property type="entry name" value="PUTATIVE (AFU_ORTHOLOGUE AFUA_4G14580)-RELATED"/>
    <property type="match status" value="1"/>
</dbReference>
<dbReference type="InterPro" id="IPR016461">
    <property type="entry name" value="COMT-like"/>
</dbReference>
<feature type="domain" description="O-methyltransferase dimerisation" evidence="6">
    <location>
        <begin position="14"/>
        <end position="85"/>
    </location>
</feature>
<dbReference type="PIRSF" id="PIRSF005739">
    <property type="entry name" value="O-mtase"/>
    <property type="match status" value="1"/>
</dbReference>
<name>A0AAE3W4G8_9ACTN</name>
<evidence type="ECO:0000313" key="7">
    <source>
        <dbReference type="EMBL" id="MDQ0369411.1"/>
    </source>
</evidence>
<feature type="domain" description="O-methyltransferase C-terminal" evidence="5">
    <location>
        <begin position="131"/>
        <end position="300"/>
    </location>
</feature>
<dbReference type="CDD" id="cd02440">
    <property type="entry name" value="AdoMet_MTases"/>
    <property type="match status" value="1"/>
</dbReference>
<gene>
    <name evidence="7" type="ORF">J2S42_006080</name>
</gene>
<dbReference type="Proteomes" id="UP001240236">
    <property type="component" value="Unassembled WGS sequence"/>
</dbReference>
<organism evidence="7 8">
    <name type="scientific">Catenuloplanes indicus</name>
    <dbReference type="NCBI Taxonomy" id="137267"/>
    <lineage>
        <taxon>Bacteria</taxon>
        <taxon>Bacillati</taxon>
        <taxon>Actinomycetota</taxon>
        <taxon>Actinomycetes</taxon>
        <taxon>Micromonosporales</taxon>
        <taxon>Micromonosporaceae</taxon>
        <taxon>Catenuloplanes</taxon>
    </lineage>
</organism>
<dbReference type="SUPFAM" id="SSF46785">
    <property type="entry name" value="Winged helix' DNA-binding domain"/>
    <property type="match status" value="1"/>
</dbReference>
<keyword evidence="2" id="KW-0808">Transferase</keyword>
<evidence type="ECO:0000259" key="6">
    <source>
        <dbReference type="Pfam" id="PF08100"/>
    </source>
</evidence>
<dbReference type="Gene3D" id="3.40.50.150">
    <property type="entry name" value="Vaccinia Virus protein VP39"/>
    <property type="match status" value="1"/>
</dbReference>
<dbReference type="GO" id="GO:0008171">
    <property type="term" value="F:O-methyltransferase activity"/>
    <property type="evidence" value="ECO:0007669"/>
    <property type="project" value="InterPro"/>
</dbReference>
<dbReference type="GO" id="GO:0046983">
    <property type="term" value="F:protein dimerization activity"/>
    <property type="evidence" value="ECO:0007669"/>
    <property type="project" value="InterPro"/>
</dbReference>
<sequence length="321" mass="34235">MDVVTAERIIRVGRGFALAKALFVASEAGLFEAVGAGATLERIAERVGMPERSVRRICQLLADGGLLAHEDGRYRNAPDAEAFLSGRGPADLRPMLRFWDVVSYPGWTEAERAYRTGEGVYPPLSPMQVEAYESGVAVVTAAAAGALATSYDFGAHKRVLDVGGGLGTFLLPILARAPHLTGVLVDLPEVAELAARRLAGEPRIEVAGADVLTDPLPAGCDVIVVANVLHLLTPERCVALLGRLREVAEPGGRLLLVDWWRDPVEPHPDSVSGASEFLMFSGGDTYEASEAADWLTGTGWRPLEVREVLPPTGVLIAEPVM</sequence>
<reference evidence="7 8" key="1">
    <citation type="submission" date="2023-07" db="EMBL/GenBank/DDBJ databases">
        <title>Sequencing the genomes of 1000 actinobacteria strains.</title>
        <authorList>
            <person name="Klenk H.-P."/>
        </authorList>
    </citation>
    <scope>NUCLEOTIDE SEQUENCE [LARGE SCALE GENOMIC DNA]</scope>
    <source>
        <strain evidence="7 8">DSM 44709</strain>
    </source>
</reference>
<dbReference type="AlphaFoldDB" id="A0AAE3W4G8"/>
<dbReference type="Pfam" id="PF00891">
    <property type="entry name" value="Methyltransf_2"/>
    <property type="match status" value="1"/>
</dbReference>
<dbReference type="GO" id="GO:0032259">
    <property type="term" value="P:methylation"/>
    <property type="evidence" value="ECO:0007669"/>
    <property type="project" value="UniProtKB-KW"/>
</dbReference>
<evidence type="ECO:0000256" key="3">
    <source>
        <dbReference type="ARBA" id="ARBA00022691"/>
    </source>
</evidence>
<dbReference type="InterPro" id="IPR001077">
    <property type="entry name" value="COMT_C"/>
</dbReference>
<accession>A0AAE3W4G8</accession>
<dbReference type="EMBL" id="JAUSUZ010000001">
    <property type="protein sequence ID" value="MDQ0369411.1"/>
    <property type="molecule type" value="Genomic_DNA"/>
</dbReference>
<comment type="caution">
    <text evidence="7">The sequence shown here is derived from an EMBL/GenBank/DDBJ whole genome shotgun (WGS) entry which is preliminary data.</text>
</comment>
<dbReference type="Pfam" id="PF08100">
    <property type="entry name" value="Dimerisation"/>
    <property type="match status" value="1"/>
</dbReference>
<evidence type="ECO:0000259" key="5">
    <source>
        <dbReference type="Pfam" id="PF00891"/>
    </source>
</evidence>
<evidence type="ECO:0000256" key="2">
    <source>
        <dbReference type="ARBA" id="ARBA00022679"/>
    </source>
</evidence>
<dbReference type="InterPro" id="IPR012967">
    <property type="entry name" value="COMT_dimerisation"/>
</dbReference>
<dbReference type="InterPro" id="IPR036388">
    <property type="entry name" value="WH-like_DNA-bd_sf"/>
</dbReference>
<dbReference type="Gene3D" id="1.10.10.10">
    <property type="entry name" value="Winged helix-like DNA-binding domain superfamily/Winged helix DNA-binding domain"/>
    <property type="match status" value="1"/>
</dbReference>
<protein>
    <submittedName>
        <fullName evidence="7">SAM-dependent methyltransferase</fullName>
    </submittedName>
</protein>
<dbReference type="InterPro" id="IPR029063">
    <property type="entry name" value="SAM-dependent_MTases_sf"/>
</dbReference>
<dbReference type="RefSeq" id="WP_307244615.1">
    <property type="nucleotide sequence ID" value="NZ_JAUSUZ010000001.1"/>
</dbReference>
<dbReference type="PANTHER" id="PTHR43712:SF2">
    <property type="entry name" value="O-METHYLTRANSFERASE CICE"/>
    <property type="match status" value="1"/>
</dbReference>
<keyword evidence="3" id="KW-0949">S-adenosyl-L-methionine</keyword>
<keyword evidence="8" id="KW-1185">Reference proteome</keyword>
<keyword evidence="1 7" id="KW-0489">Methyltransferase</keyword>
<proteinExistence type="predicted"/>
<evidence type="ECO:0000313" key="8">
    <source>
        <dbReference type="Proteomes" id="UP001240236"/>
    </source>
</evidence>
<dbReference type="SUPFAM" id="SSF53335">
    <property type="entry name" value="S-adenosyl-L-methionine-dependent methyltransferases"/>
    <property type="match status" value="1"/>
</dbReference>
<dbReference type="InterPro" id="IPR036390">
    <property type="entry name" value="WH_DNA-bd_sf"/>
</dbReference>